<gene>
    <name evidence="2" type="ORF">CLI71_00085</name>
</gene>
<dbReference type="AlphaFoldDB" id="A0A2A6EIF4"/>
<dbReference type="RefSeq" id="WP_097549238.1">
    <property type="nucleotide sequence ID" value="NZ_NSLY01000001.1"/>
</dbReference>
<dbReference type="EMBL" id="NSLY01000001">
    <property type="protein sequence ID" value="PDP61397.1"/>
    <property type="molecule type" value="Genomic_DNA"/>
</dbReference>
<reference evidence="2 3" key="1">
    <citation type="submission" date="2017-09" db="EMBL/GenBank/DDBJ databases">
        <title>Phase variable restriction modification systems are present in the genome sequences of periodontal pathogens Prevotella intermedia, Tannerella forsythia and Porphyromonas gingivalis.</title>
        <authorList>
            <person name="Haigh R.D."/>
            <person name="Crawford L."/>
            <person name="Ralph J."/>
            <person name="Wanford J."/>
            <person name="Vartoukian S.R."/>
            <person name="Hijazib K."/>
            <person name="Wade W."/>
            <person name="Oggioni M.R."/>
        </authorList>
    </citation>
    <scope>NUCLEOTIDE SEQUENCE [LARGE SCALE GENOMIC DNA]</scope>
    <source>
        <strain evidence="2 3">WW2834</strain>
    </source>
</reference>
<accession>A0A2A6EIF4</accession>
<dbReference type="PANTHER" id="PTHR39639">
    <property type="entry name" value="CHROMOSOME 16, WHOLE GENOME SHOTGUN SEQUENCE"/>
    <property type="match status" value="1"/>
</dbReference>
<dbReference type="PANTHER" id="PTHR39639:SF1">
    <property type="entry name" value="DUF262 DOMAIN-CONTAINING PROTEIN"/>
    <property type="match status" value="1"/>
</dbReference>
<feature type="domain" description="GmrSD restriction endonucleases N-terminal" evidence="1">
    <location>
        <begin position="16"/>
        <end position="145"/>
    </location>
</feature>
<name>A0A2A6EIF4_PREIN</name>
<dbReference type="Proteomes" id="UP000219058">
    <property type="component" value="Unassembled WGS sequence"/>
</dbReference>
<comment type="caution">
    <text evidence="2">The sequence shown here is derived from an EMBL/GenBank/DDBJ whole genome shotgun (WGS) entry which is preliminary data.</text>
</comment>
<evidence type="ECO:0000313" key="3">
    <source>
        <dbReference type="Proteomes" id="UP000219058"/>
    </source>
</evidence>
<dbReference type="Pfam" id="PF03235">
    <property type="entry name" value="GmrSD_N"/>
    <property type="match status" value="1"/>
</dbReference>
<dbReference type="InterPro" id="IPR004919">
    <property type="entry name" value="GmrSD_N"/>
</dbReference>
<evidence type="ECO:0000259" key="1">
    <source>
        <dbReference type="Pfam" id="PF03235"/>
    </source>
</evidence>
<proteinExistence type="predicted"/>
<sequence>MEYKNKELRIRDLISLIESKSINLRPPYQRNFIWTPKDQRLLIDSIYKGYPLPNFFILKNENGKYEMVDGQQRATTIYKYYHNEFKDNQKKFFKEYAPEFFLDYRLNIVEIGNFDSSKGESKEEFFYLVNKRGIQLNPAEVNQAYHHDSDFLKLVYRIMDIQQLIELDIFTDKTKLRMNDRGLIEEIVAYLFNGITEKRNAVEALFEAKLTEKVVNEKYARFSMVINKIYALNDIKPIKQTRYKQKNDFYTLFCFINEHIDEKFEVLQYQYKILTFISENDFITPSNEDCRPFMDYAINCVSQSNSKRAREMRLQFFEQLLCNKKENGGDVVNEIIDYLLKEYGLDKIELNPIGKYWLIDLSNLE</sequence>
<organism evidence="2 3">
    <name type="scientific">Prevotella intermedia</name>
    <dbReference type="NCBI Taxonomy" id="28131"/>
    <lineage>
        <taxon>Bacteria</taxon>
        <taxon>Pseudomonadati</taxon>
        <taxon>Bacteroidota</taxon>
        <taxon>Bacteroidia</taxon>
        <taxon>Bacteroidales</taxon>
        <taxon>Prevotellaceae</taxon>
        <taxon>Prevotella</taxon>
    </lineage>
</organism>
<protein>
    <recommendedName>
        <fullName evidence="1">GmrSD restriction endonucleases N-terminal domain-containing protein</fullName>
    </recommendedName>
</protein>
<evidence type="ECO:0000313" key="2">
    <source>
        <dbReference type="EMBL" id="PDP61397.1"/>
    </source>
</evidence>